<sequence length="661" mass="74929">MKIEHNSARCCYRTPLGAVRTGDLVTLRLLAEDPQIRSVRVKTFFYEDSTEYDMTRMDRFFVCDLILPQSPGVLWYFFVISYADKTIYYGPPMGRTQGEGVIYDQPPASFQLTVYDASFQTPEWFRGTIMYQIFPDRFKRGDKKNLERGAAYHKSMGRKVVVHENWEEPVLYQPLEGEKYYAPCDFYGGDLRGIIDSIPYFQSLGVGVLYLNPIVEAASNHRYDTGNYKNVDPILGTPEDFKELCEKAEQAGIRVMIDGVYSHTGSDSLYFNKLGNYLSVGAYQSERSPYYSWYTFLGSRDSYQCWWGFDTLPEVNELNPVWQKDIITGSFSVFSYWKQLGAMGIRLDVADELPDSVIELMRSSLKEGNPDRVLLGEVWEDATTKQSYGAKRQYALGKGLDTVMNYPFKNAVLGFLNGYGTAYDLQNFLLSQQLNYPQPMYYALMNLVSSHDEPRARTVLATGMNGEGLSCEDQAEFVPTADQEARGDKLMRLAGVFQMTVPGTPSIYYGDECGMHGWKDPFNRQPFAVKDPELVEFFRSITAIRKTYSSLSRGKAVFLAPSDGVIGIVRYINAYGDAFKKAGEDEMILTLINRSNEPVSAEVQLRSCVEGIASDDLVWFESVQFPQVEVLCGKNTSVCILPDRSIQAEMPPCSFCMIRLV</sequence>
<dbReference type="AlphaFoldDB" id="A0A938X7X9"/>
<evidence type="ECO:0000259" key="5">
    <source>
        <dbReference type="SMART" id="SM00642"/>
    </source>
</evidence>
<name>A0A938X7X9_9FIRM</name>
<organism evidence="6 7">
    <name type="scientific">Merdimmobilis hominis</name>
    <dbReference type="NCBI Taxonomy" id="2897707"/>
    <lineage>
        <taxon>Bacteria</taxon>
        <taxon>Bacillati</taxon>
        <taxon>Bacillota</taxon>
        <taxon>Clostridia</taxon>
        <taxon>Eubacteriales</taxon>
        <taxon>Oscillospiraceae</taxon>
        <taxon>Merdimmobilis</taxon>
    </lineage>
</organism>
<dbReference type="InterPro" id="IPR013783">
    <property type="entry name" value="Ig-like_fold"/>
</dbReference>
<evidence type="ECO:0000313" key="6">
    <source>
        <dbReference type="EMBL" id="MBM6921575.1"/>
    </source>
</evidence>
<comment type="similarity">
    <text evidence="1">Belongs to the glycosyl hydrolase 13 family.</text>
</comment>
<evidence type="ECO:0000256" key="3">
    <source>
        <dbReference type="ARBA" id="ARBA00023001"/>
    </source>
</evidence>
<keyword evidence="4" id="KW-0326">Glycosidase</keyword>
<dbReference type="InterPro" id="IPR017853">
    <property type="entry name" value="GH"/>
</dbReference>
<dbReference type="SUPFAM" id="SSF51445">
    <property type="entry name" value="(Trans)glycosidases"/>
    <property type="match status" value="1"/>
</dbReference>
<reference evidence="6" key="2">
    <citation type="journal article" date="2021" name="Sci. Rep.">
        <title>The distribution of antibiotic resistance genes in chicken gut microbiota commensals.</title>
        <authorList>
            <person name="Juricova H."/>
            <person name="Matiasovicova J."/>
            <person name="Kubasova T."/>
            <person name="Cejkova D."/>
            <person name="Rychlik I."/>
        </authorList>
    </citation>
    <scope>NUCLEOTIDE SEQUENCE</scope>
    <source>
        <strain evidence="6">An559</strain>
    </source>
</reference>
<keyword evidence="2 6" id="KW-0378">Hydrolase</keyword>
<dbReference type="GO" id="GO:0004553">
    <property type="term" value="F:hydrolase activity, hydrolyzing O-glycosyl compounds"/>
    <property type="evidence" value="ECO:0007669"/>
    <property type="project" value="InterPro"/>
</dbReference>
<dbReference type="CDD" id="cd02857">
    <property type="entry name" value="E_set_CDase_PDE_N"/>
    <property type="match status" value="1"/>
</dbReference>
<dbReference type="SMART" id="SM00642">
    <property type="entry name" value="Aamy"/>
    <property type="match status" value="1"/>
</dbReference>
<feature type="domain" description="Glycosyl hydrolase family 13 catalytic" evidence="5">
    <location>
        <begin position="132"/>
        <end position="545"/>
    </location>
</feature>
<keyword evidence="3" id="KW-0624">Polysaccharide degradation</keyword>
<evidence type="ECO:0000256" key="1">
    <source>
        <dbReference type="ARBA" id="ARBA00008061"/>
    </source>
</evidence>
<dbReference type="Proteomes" id="UP000774750">
    <property type="component" value="Unassembled WGS sequence"/>
</dbReference>
<keyword evidence="3" id="KW-0119">Carbohydrate metabolism</keyword>
<dbReference type="Gene3D" id="3.20.20.80">
    <property type="entry name" value="Glycosidases"/>
    <property type="match status" value="1"/>
</dbReference>
<gene>
    <name evidence="6" type="ORF">H6A12_10450</name>
</gene>
<dbReference type="PANTHER" id="PTHR10357:SF210">
    <property type="entry name" value="MALTODEXTRIN GLUCOSIDASE"/>
    <property type="match status" value="1"/>
</dbReference>
<dbReference type="InterPro" id="IPR004185">
    <property type="entry name" value="Glyco_hydro_13_lg-like_dom"/>
</dbReference>
<evidence type="ECO:0000256" key="2">
    <source>
        <dbReference type="ARBA" id="ARBA00022801"/>
    </source>
</evidence>
<dbReference type="InterPro" id="IPR006047">
    <property type="entry name" value="GH13_cat_dom"/>
</dbReference>
<comment type="caution">
    <text evidence="6">The sequence shown here is derived from an EMBL/GenBank/DDBJ whole genome shotgun (WGS) entry which is preliminary data.</text>
</comment>
<dbReference type="GO" id="GO:0030245">
    <property type="term" value="P:cellulose catabolic process"/>
    <property type="evidence" value="ECO:0007669"/>
    <property type="project" value="UniProtKB-KW"/>
</dbReference>
<dbReference type="InterPro" id="IPR045857">
    <property type="entry name" value="O16G_dom_2"/>
</dbReference>
<dbReference type="CDD" id="cd11338">
    <property type="entry name" value="AmyAc_CMD"/>
    <property type="match status" value="1"/>
</dbReference>
<evidence type="ECO:0000313" key="7">
    <source>
        <dbReference type="Proteomes" id="UP000774750"/>
    </source>
</evidence>
<dbReference type="Pfam" id="PF00128">
    <property type="entry name" value="Alpha-amylase"/>
    <property type="match status" value="1"/>
</dbReference>
<keyword evidence="7" id="KW-1185">Reference proteome</keyword>
<dbReference type="RefSeq" id="WP_204447651.1">
    <property type="nucleotide sequence ID" value="NZ_JACJKY010000019.1"/>
</dbReference>
<reference evidence="6" key="1">
    <citation type="submission" date="2020-08" db="EMBL/GenBank/DDBJ databases">
        <authorList>
            <person name="Cejkova D."/>
            <person name="Kubasova T."/>
            <person name="Jahodarova E."/>
            <person name="Rychlik I."/>
        </authorList>
    </citation>
    <scope>NUCLEOTIDE SEQUENCE</scope>
    <source>
        <strain evidence="6">An559</strain>
    </source>
</reference>
<dbReference type="InterPro" id="IPR014756">
    <property type="entry name" value="Ig_E-set"/>
</dbReference>
<dbReference type="Gene3D" id="2.60.40.10">
    <property type="entry name" value="Immunoglobulins"/>
    <property type="match status" value="1"/>
</dbReference>
<accession>A0A938X7X9</accession>
<dbReference type="Gene3D" id="3.90.400.10">
    <property type="entry name" value="Oligo-1,6-glucosidase, Domain 2"/>
    <property type="match status" value="1"/>
</dbReference>
<evidence type="ECO:0000256" key="4">
    <source>
        <dbReference type="ARBA" id="ARBA00023295"/>
    </source>
</evidence>
<keyword evidence="3" id="KW-0136">Cellulose degradation</keyword>
<proteinExistence type="inferred from homology"/>
<dbReference type="SUPFAM" id="SSF81296">
    <property type="entry name" value="E set domains"/>
    <property type="match status" value="1"/>
</dbReference>
<protein>
    <submittedName>
        <fullName evidence="6">Glycoside hydrolase family 13 protein</fullName>
    </submittedName>
</protein>
<dbReference type="EMBL" id="JACJKY010000019">
    <property type="protein sequence ID" value="MBM6921575.1"/>
    <property type="molecule type" value="Genomic_DNA"/>
</dbReference>
<dbReference type="PANTHER" id="PTHR10357">
    <property type="entry name" value="ALPHA-AMYLASE FAMILY MEMBER"/>
    <property type="match status" value="1"/>
</dbReference>